<evidence type="ECO:0000256" key="1">
    <source>
        <dbReference type="SAM" id="MobiDB-lite"/>
    </source>
</evidence>
<evidence type="ECO:0008006" key="5">
    <source>
        <dbReference type="Google" id="ProtNLM"/>
    </source>
</evidence>
<feature type="transmembrane region" description="Helical" evidence="2">
    <location>
        <begin position="132"/>
        <end position="152"/>
    </location>
</feature>
<organism evidence="3 4">
    <name type="scientific">Papiliotrema laurentii</name>
    <name type="common">Cryptococcus laurentii</name>
    <dbReference type="NCBI Taxonomy" id="5418"/>
    <lineage>
        <taxon>Eukaryota</taxon>
        <taxon>Fungi</taxon>
        <taxon>Dikarya</taxon>
        <taxon>Basidiomycota</taxon>
        <taxon>Agaricomycotina</taxon>
        <taxon>Tremellomycetes</taxon>
        <taxon>Tremellales</taxon>
        <taxon>Rhynchogastremaceae</taxon>
        <taxon>Papiliotrema</taxon>
    </lineage>
</organism>
<dbReference type="PANTHER" id="PTHR37488">
    <property type="entry name" value="DUF1275 DOMAIN-CONTAINING PROTEIN"/>
    <property type="match status" value="1"/>
</dbReference>
<name>A0AAD9FUM7_PAPLA</name>
<feature type="transmembrane region" description="Helical" evidence="2">
    <location>
        <begin position="282"/>
        <end position="304"/>
    </location>
</feature>
<evidence type="ECO:0000313" key="3">
    <source>
        <dbReference type="EMBL" id="KAK1926485.1"/>
    </source>
</evidence>
<keyword evidence="2" id="KW-0812">Transmembrane</keyword>
<sequence length="307" mass="32710">MPTSEKPRAATPTGPFPTHPKDAQVHLGAGIPSKPECRDTYPQPGDVEEGLTHRSGCNKVGPTWPPWKRRDGWTGWANENVGTMALVPSLVVQAFSTGILDATTYADFHTFASNQTGNTILLTVSVLGHVQILLLLTGVSLASFLLGALIFGHLGHFMGVRRRTWIIVSTLYQVVLLAVSAILISPAGPQVTQIGAKHEWITLALFATMSGAQVAMARQSGSQELPTAPMTSSFVDLMADKYLFVGVRHPKAGPRNRRLAYILAMVAGGFLGAVVHRFAGSWVVVVVTLALKLVALALVCVAAADDS</sequence>
<keyword evidence="2" id="KW-0472">Membrane</keyword>
<gene>
    <name evidence="3" type="ORF">DB88DRAFT_508581</name>
</gene>
<keyword evidence="4" id="KW-1185">Reference proteome</keyword>
<proteinExistence type="predicted"/>
<comment type="caution">
    <text evidence="3">The sequence shown here is derived from an EMBL/GenBank/DDBJ whole genome shotgun (WGS) entry which is preliminary data.</text>
</comment>
<feature type="transmembrane region" description="Helical" evidence="2">
    <location>
        <begin position="164"/>
        <end position="188"/>
    </location>
</feature>
<dbReference type="AlphaFoldDB" id="A0AAD9FUM7"/>
<evidence type="ECO:0000256" key="2">
    <source>
        <dbReference type="SAM" id="Phobius"/>
    </source>
</evidence>
<dbReference type="Proteomes" id="UP001182556">
    <property type="component" value="Unassembled WGS sequence"/>
</dbReference>
<feature type="region of interest" description="Disordered" evidence="1">
    <location>
        <begin position="1"/>
        <end position="61"/>
    </location>
</feature>
<evidence type="ECO:0000313" key="4">
    <source>
        <dbReference type="Proteomes" id="UP001182556"/>
    </source>
</evidence>
<dbReference type="EMBL" id="JAODAN010000002">
    <property type="protein sequence ID" value="KAK1926485.1"/>
    <property type="molecule type" value="Genomic_DNA"/>
</dbReference>
<dbReference type="Pfam" id="PF06912">
    <property type="entry name" value="DUF1275"/>
    <property type="match status" value="1"/>
</dbReference>
<feature type="transmembrane region" description="Helical" evidence="2">
    <location>
        <begin position="258"/>
        <end position="276"/>
    </location>
</feature>
<dbReference type="PANTHER" id="PTHR37488:SF2">
    <property type="entry name" value="DUF1275 DOMAIN-CONTAINING PROTEIN"/>
    <property type="match status" value="1"/>
</dbReference>
<reference evidence="3" key="1">
    <citation type="submission" date="2023-02" db="EMBL/GenBank/DDBJ databases">
        <title>Identification and recombinant expression of a fungal hydrolase from Papiliotrema laurentii that hydrolyzes apple cutin and clears colloidal polyester polyurethane.</title>
        <authorList>
            <consortium name="DOE Joint Genome Institute"/>
            <person name="Roman V.A."/>
            <person name="Bojanowski C."/>
            <person name="Crable B.R."/>
            <person name="Wagner D.N."/>
            <person name="Hung C.S."/>
            <person name="Nadeau L.J."/>
            <person name="Schratz L."/>
            <person name="Haridas S."/>
            <person name="Pangilinan J."/>
            <person name="Lipzen A."/>
            <person name="Na H."/>
            <person name="Yan M."/>
            <person name="Ng V."/>
            <person name="Grigoriev I.V."/>
            <person name="Spatafora J.W."/>
            <person name="Barlow D."/>
            <person name="Biffinger J."/>
            <person name="Kelley-Loughnane N."/>
            <person name="Varaljay V.A."/>
            <person name="Crookes-Goodson W.J."/>
        </authorList>
    </citation>
    <scope>NUCLEOTIDE SEQUENCE</scope>
    <source>
        <strain evidence="3">5307AH</strain>
    </source>
</reference>
<protein>
    <recommendedName>
        <fullName evidence="5">DUF1275 domain protein</fullName>
    </recommendedName>
</protein>
<keyword evidence="2" id="KW-1133">Transmembrane helix</keyword>
<dbReference type="InterPro" id="IPR010699">
    <property type="entry name" value="DUF1275"/>
</dbReference>
<accession>A0AAD9FUM7</accession>